<reference evidence="2 3" key="1">
    <citation type="journal article" date="2008" name="PLoS Genet.">
        <title>Genomic islands in the pathogenic filamentous fungus Aspergillus fumigatus.</title>
        <authorList>
            <person name="Fedorova N.D."/>
            <person name="Khaldi N."/>
            <person name="Joardar V.S."/>
            <person name="Maiti R."/>
            <person name="Amedeo P."/>
            <person name="Anderson M.J."/>
            <person name="Crabtree J."/>
            <person name="Silva J.C."/>
            <person name="Badger J.H."/>
            <person name="Albarraq A."/>
            <person name="Angiuoli S."/>
            <person name="Bussey H."/>
            <person name="Bowyer P."/>
            <person name="Cotty P.J."/>
            <person name="Dyer P.S."/>
            <person name="Egan A."/>
            <person name="Galens K."/>
            <person name="Fraser-Liggett C.M."/>
            <person name="Haas B.J."/>
            <person name="Inman J.M."/>
            <person name="Kent R."/>
            <person name="Lemieux S."/>
            <person name="Malavazi I."/>
            <person name="Orvis J."/>
            <person name="Roemer T."/>
            <person name="Ronning C.M."/>
            <person name="Sundaram J.P."/>
            <person name="Sutton G."/>
            <person name="Turner G."/>
            <person name="Venter J.C."/>
            <person name="White O.R."/>
            <person name="Whitty B.R."/>
            <person name="Youngman P."/>
            <person name="Wolfe K.H."/>
            <person name="Goldman G.H."/>
            <person name="Wortman J.R."/>
            <person name="Jiang B."/>
            <person name="Denning D.W."/>
            <person name="Nierman W.C."/>
        </authorList>
    </citation>
    <scope>NUCLEOTIDE SEQUENCE [LARGE SCALE GENOMIC DNA]</scope>
    <source>
        <strain evidence="3">CBS 144.89 / FGSC A1163 / CEA10</strain>
    </source>
</reference>
<dbReference type="EMBL" id="DS499600">
    <property type="protein sequence ID" value="EDP49148.1"/>
    <property type="molecule type" value="Genomic_DNA"/>
</dbReference>
<organism evidence="2 3">
    <name type="scientific">Aspergillus fumigatus (strain CBS 144.89 / FGSC A1163 / CEA10)</name>
    <name type="common">Neosartorya fumigata</name>
    <dbReference type="NCBI Taxonomy" id="451804"/>
    <lineage>
        <taxon>Eukaryota</taxon>
        <taxon>Fungi</taxon>
        <taxon>Dikarya</taxon>
        <taxon>Ascomycota</taxon>
        <taxon>Pezizomycotina</taxon>
        <taxon>Eurotiomycetes</taxon>
        <taxon>Eurotiomycetidae</taxon>
        <taxon>Eurotiales</taxon>
        <taxon>Aspergillaceae</taxon>
        <taxon>Aspergillus</taxon>
        <taxon>Aspergillus subgen. Fumigati</taxon>
    </lineage>
</organism>
<evidence type="ECO:0000313" key="3">
    <source>
        <dbReference type="Proteomes" id="UP000001699"/>
    </source>
</evidence>
<dbReference type="Proteomes" id="UP000001699">
    <property type="component" value="Unassembled WGS sequence"/>
</dbReference>
<dbReference type="SUPFAM" id="SSF51735">
    <property type="entry name" value="NAD(P)-binding Rossmann-fold domains"/>
    <property type="match status" value="1"/>
</dbReference>
<dbReference type="PANTHER" id="PTHR32487:SF0">
    <property type="entry name" value="3-OXO-DELTA(4,5)-STEROID 5-BETA-REDUCTASE"/>
    <property type="match status" value="1"/>
</dbReference>
<dbReference type="VEuPathDB" id="FungiDB:AFUB_085970"/>
<keyword evidence="3" id="KW-1185">Reference proteome</keyword>
<feature type="domain" description="PRISE-like Rossmann-fold" evidence="1">
    <location>
        <begin position="80"/>
        <end position="308"/>
    </location>
</feature>
<dbReference type="InterPro" id="IPR036291">
    <property type="entry name" value="NAD(P)-bd_dom_sf"/>
</dbReference>
<sequence>MPSAIVTGATGKCLCQPNNSLLIFSLGINGSAIVRHLCKDPHYQKIYSLSRRNPGGGNAKIQHATLDLRGSAEDMARNLKDISAEYVFFCAYLAHDDPAELSRVNGLMLSNFIQALEITGAIRTVKRFVLTCGLKQYGVHLGNCKQPLIEDDPLLEGNQGGTTWPPNFYYEQQRILKEAAARGKWEWIVTLPQDVLGYARGNFMNEATALGLYCAVSKALPGSELPFPGCKANYFAFNCWTSANLHAKFCLWAATAPNAGNNIFNVMDGDTESFQNLWPRLAARFGCKIPNPMFPHGGTPDTQGFREYEATTVRMPNRHPLAVHADRIGVSADDTPTLFLQVDPEKWAKRKDVNEAWAKLRDKYNLDQCGWDTATWDFLTFALGRDWSCVATMSKARRLGWNGYADTWEELEDTFRVLETEGILPPVDKLRGDF</sequence>
<protein>
    <submittedName>
        <fullName evidence="2">NAD dependent epimerase/dehydratase family protein</fullName>
    </submittedName>
</protein>
<proteinExistence type="predicted"/>
<dbReference type="Gene3D" id="3.40.50.720">
    <property type="entry name" value="NAD(P)-binding Rossmann-like Domain"/>
    <property type="match status" value="1"/>
</dbReference>
<dbReference type="PANTHER" id="PTHR32487">
    <property type="entry name" value="3-OXO-DELTA(4,5)-STEROID 5-BETA-REDUCTASE"/>
    <property type="match status" value="1"/>
</dbReference>
<name>B0YAV5_ASPFC</name>
<accession>B0YAV5</accession>
<dbReference type="PhylomeDB" id="B0YAV5"/>
<dbReference type="AlphaFoldDB" id="B0YAV5"/>
<dbReference type="HOGENOM" id="CLU_030125_1_0_1"/>
<dbReference type="Pfam" id="PF22917">
    <property type="entry name" value="PRISE"/>
    <property type="match status" value="1"/>
</dbReference>
<evidence type="ECO:0000259" key="1">
    <source>
        <dbReference type="Pfam" id="PF22917"/>
    </source>
</evidence>
<dbReference type="OrthoDB" id="1731983at2759"/>
<evidence type="ECO:0000313" key="2">
    <source>
        <dbReference type="EMBL" id="EDP49148.1"/>
    </source>
</evidence>
<gene>
    <name evidence="2" type="ORF">AFUB_085970</name>
</gene>
<dbReference type="InterPro" id="IPR055222">
    <property type="entry name" value="PRISE-like_Rossmann-fold"/>
</dbReference>
<dbReference type="CDD" id="cd08948">
    <property type="entry name" value="5beta-POR_like_SDR_a"/>
    <property type="match status" value="1"/>
</dbReference>